<dbReference type="Proteomes" id="UP001332192">
    <property type="component" value="Chromosome"/>
</dbReference>
<feature type="region of interest" description="Disordered" evidence="1">
    <location>
        <begin position="153"/>
        <end position="176"/>
    </location>
</feature>
<keyword evidence="4" id="KW-1185">Reference proteome</keyword>
<accession>A0ABZ1C025</accession>
<dbReference type="EMBL" id="CP141615">
    <property type="protein sequence ID" value="WRP18353.1"/>
    <property type="molecule type" value="Genomic_DNA"/>
</dbReference>
<protein>
    <submittedName>
        <fullName evidence="3">General stress protein</fullName>
    </submittedName>
</protein>
<evidence type="ECO:0000313" key="3">
    <source>
        <dbReference type="EMBL" id="WRP18353.1"/>
    </source>
</evidence>
<evidence type="ECO:0000259" key="2">
    <source>
        <dbReference type="Pfam" id="PF11181"/>
    </source>
</evidence>
<reference evidence="3 4" key="1">
    <citation type="journal article" date="2024" name="Front. Microbiol.">
        <title>Novel thermophilic genera Geochorda gen. nov. and Carboxydochorda gen. nov. from the deep terrestrial subsurface reveal the ecophysiological diversity in the class Limnochordia.</title>
        <authorList>
            <person name="Karnachuk O.V."/>
            <person name="Lukina A.P."/>
            <person name="Avakyan M.R."/>
            <person name="Kadnikov V.V."/>
            <person name="Begmatov S."/>
            <person name="Beletsky A.V."/>
            <person name="Vlasova K.G."/>
            <person name="Novikov A.A."/>
            <person name="Shcherbakova V.A."/>
            <person name="Mardanov A.V."/>
            <person name="Ravin N.V."/>
        </authorList>
    </citation>
    <scope>NUCLEOTIDE SEQUENCE [LARGE SCALE GENOMIC DNA]</scope>
    <source>
        <strain evidence="3 4">L945</strain>
    </source>
</reference>
<dbReference type="RefSeq" id="WP_324717624.1">
    <property type="nucleotide sequence ID" value="NZ_CP141615.1"/>
</dbReference>
<evidence type="ECO:0000313" key="4">
    <source>
        <dbReference type="Proteomes" id="UP001332192"/>
    </source>
</evidence>
<dbReference type="PANTHER" id="PTHR36109:SF2">
    <property type="entry name" value="MEMBRANE PROTEIN"/>
    <property type="match status" value="1"/>
</dbReference>
<proteinExistence type="predicted"/>
<name>A0ABZ1C025_9FIRM</name>
<organism evidence="3 4">
    <name type="scientific">Carboxydichorda subterranea</name>
    <dbReference type="NCBI Taxonomy" id="3109565"/>
    <lineage>
        <taxon>Bacteria</taxon>
        <taxon>Bacillati</taxon>
        <taxon>Bacillota</taxon>
        <taxon>Limnochordia</taxon>
        <taxon>Limnochordales</taxon>
        <taxon>Geochordaceae</taxon>
        <taxon>Carboxydichorda</taxon>
    </lineage>
</organism>
<feature type="domain" description="General stress protein 17M-like" evidence="2">
    <location>
        <begin position="5"/>
        <end position="65"/>
    </location>
</feature>
<dbReference type="InterPro" id="IPR025889">
    <property type="entry name" value="GSP17M-like_dom"/>
</dbReference>
<dbReference type="Pfam" id="PF11181">
    <property type="entry name" value="YflT"/>
    <property type="match status" value="1"/>
</dbReference>
<sequence>MVATVIGVFDTREQAEKAVREMRNKGFANNEISVLAKGQARQGAGGGGGGDQEAGGDVSEGVWWGGALGGIAGLLAGIGALTIPGIGPVVAAGPLAATLGGAVTGGVAGGLLDLGIPEERGRFYEGQLKSGKVLAVVQADSARIDTATQLLRDNGANNVESHVGSPKASQTGKRSQ</sequence>
<dbReference type="InterPro" id="IPR052948">
    <property type="entry name" value="Low_temp-induced_all0457"/>
</dbReference>
<evidence type="ECO:0000256" key="1">
    <source>
        <dbReference type="SAM" id="MobiDB-lite"/>
    </source>
</evidence>
<dbReference type="PANTHER" id="PTHR36109">
    <property type="entry name" value="MEMBRANE PROTEIN-RELATED"/>
    <property type="match status" value="1"/>
</dbReference>
<feature type="compositionally biased region" description="Polar residues" evidence="1">
    <location>
        <begin position="167"/>
        <end position="176"/>
    </location>
</feature>
<gene>
    <name evidence="3" type="ORF">U7230_04920</name>
</gene>